<gene>
    <name evidence="2" type="ORF">KC571_02525</name>
</gene>
<protein>
    <recommendedName>
        <fullName evidence="1">Bacterial spore germination immunoglobulin-like domain-containing protein</fullName>
    </recommendedName>
</protein>
<evidence type="ECO:0000313" key="2">
    <source>
        <dbReference type="EMBL" id="MCA9390256.1"/>
    </source>
</evidence>
<evidence type="ECO:0000313" key="3">
    <source>
        <dbReference type="Proteomes" id="UP000701698"/>
    </source>
</evidence>
<feature type="domain" description="Bacterial spore germination immunoglobulin-like" evidence="1">
    <location>
        <begin position="87"/>
        <end position="169"/>
    </location>
</feature>
<reference evidence="2" key="1">
    <citation type="submission" date="2020-04" db="EMBL/GenBank/DDBJ databases">
        <authorList>
            <person name="Zhang T."/>
        </authorList>
    </citation>
    <scope>NUCLEOTIDE SEQUENCE</scope>
    <source>
        <strain evidence="2">HKST-UBA01</strain>
    </source>
</reference>
<accession>A0A955LGV5</accession>
<organism evidence="2 3">
    <name type="scientific">candidate division WWE3 bacterium</name>
    <dbReference type="NCBI Taxonomy" id="2053526"/>
    <lineage>
        <taxon>Bacteria</taxon>
        <taxon>Katanobacteria</taxon>
    </lineage>
</organism>
<dbReference type="Pfam" id="PF10648">
    <property type="entry name" value="Gmad2"/>
    <property type="match status" value="1"/>
</dbReference>
<dbReference type="AlphaFoldDB" id="A0A955LGV5"/>
<reference evidence="2" key="2">
    <citation type="journal article" date="2021" name="Microbiome">
        <title>Successional dynamics and alternative stable states in a saline activated sludge microbial community over 9 years.</title>
        <authorList>
            <person name="Wang Y."/>
            <person name="Ye J."/>
            <person name="Ju F."/>
            <person name="Liu L."/>
            <person name="Boyd J.A."/>
            <person name="Deng Y."/>
            <person name="Parks D.H."/>
            <person name="Jiang X."/>
            <person name="Yin X."/>
            <person name="Woodcroft B.J."/>
            <person name="Tyson G.W."/>
            <person name="Hugenholtz P."/>
            <person name="Polz M.F."/>
            <person name="Zhang T."/>
        </authorList>
    </citation>
    <scope>NUCLEOTIDE SEQUENCE</scope>
    <source>
        <strain evidence="2">HKST-UBA01</strain>
    </source>
</reference>
<comment type="caution">
    <text evidence="2">The sequence shown here is derived from an EMBL/GenBank/DDBJ whole genome shotgun (WGS) entry which is preliminary data.</text>
</comment>
<dbReference type="Proteomes" id="UP000701698">
    <property type="component" value="Unassembled WGS sequence"/>
</dbReference>
<sequence>MEKLINRFLSSAFLVLLLTAIFMTAVFFTRDSSDPFPSSYDGENVSSFEECVTAGNPILESYPRQCRVNDQTFTEDIGNELEKIETILIQSPRPNQTVTSPITIAGQARGSWYFEGIFSVELTDANGNSLGKSTVKAIRDWQTEEFVAFSGILTFSQPTTKTGKLILNKANPSGLEENEDALHIPVKF</sequence>
<dbReference type="InterPro" id="IPR018911">
    <property type="entry name" value="Gmad2_Ig-like_dom"/>
</dbReference>
<proteinExistence type="predicted"/>
<name>A0A955LGV5_UNCKA</name>
<evidence type="ECO:0000259" key="1">
    <source>
        <dbReference type="Pfam" id="PF10648"/>
    </source>
</evidence>
<dbReference type="EMBL" id="JAGQKX010000053">
    <property type="protein sequence ID" value="MCA9390256.1"/>
    <property type="molecule type" value="Genomic_DNA"/>
</dbReference>